<evidence type="ECO:0000256" key="2">
    <source>
        <dbReference type="SAM" id="SignalP"/>
    </source>
</evidence>
<dbReference type="EMBL" id="BJUU01000003">
    <property type="protein sequence ID" value="GEK79501.1"/>
    <property type="molecule type" value="Genomic_DNA"/>
</dbReference>
<accession>A0AA87UQX9</accession>
<dbReference type="Proteomes" id="UP000321749">
    <property type="component" value="Unassembled WGS sequence"/>
</dbReference>
<feature type="signal peptide" evidence="2">
    <location>
        <begin position="1"/>
        <end position="28"/>
    </location>
</feature>
<name>A0AA87UQX9_9MICO</name>
<organism evidence="3 4">
    <name type="scientific">Agrococcus baldri</name>
    <dbReference type="NCBI Taxonomy" id="153730"/>
    <lineage>
        <taxon>Bacteria</taxon>
        <taxon>Bacillati</taxon>
        <taxon>Actinomycetota</taxon>
        <taxon>Actinomycetes</taxon>
        <taxon>Micrococcales</taxon>
        <taxon>Microbacteriaceae</taxon>
        <taxon>Agrococcus</taxon>
    </lineage>
</organism>
<evidence type="ECO:0000313" key="4">
    <source>
        <dbReference type="Proteomes" id="UP000321749"/>
    </source>
</evidence>
<proteinExistence type="predicted"/>
<sequence>MTPRGAALPAMLAAAVLCVFAGATPASAAERSHVVEGQHLRLVSTADPEAMRGMLPGSVAIWDVSISADAPEPGVIDIALGGSGELPLEVDVRGCAEAWTADGCPAGAMSIERGLTASLDGTRTPLLETPADATTHLRLEVAVPSDATPPEDATTVLRVHAEGYGDQVEASPPGGGEGELPRTGMQLGGSALLAAGAVIVGVAGARLFAGRRSAMETS</sequence>
<keyword evidence="1" id="KW-1133">Transmembrane helix</keyword>
<dbReference type="AlphaFoldDB" id="A0AA87UQX9"/>
<evidence type="ECO:0000256" key="1">
    <source>
        <dbReference type="SAM" id="Phobius"/>
    </source>
</evidence>
<evidence type="ECO:0008006" key="5">
    <source>
        <dbReference type="Google" id="ProtNLM"/>
    </source>
</evidence>
<reference evidence="3 4" key="1">
    <citation type="submission" date="2019-07" db="EMBL/GenBank/DDBJ databases">
        <title>Whole genome shotgun sequence of Agrococcus baldri NBRC 103055.</title>
        <authorList>
            <person name="Hosoyama A."/>
            <person name="Uohara A."/>
            <person name="Ohji S."/>
            <person name="Ichikawa N."/>
        </authorList>
    </citation>
    <scope>NUCLEOTIDE SEQUENCE [LARGE SCALE GENOMIC DNA]</scope>
    <source>
        <strain evidence="3 4">NBRC 103055</strain>
    </source>
</reference>
<keyword evidence="1" id="KW-0472">Membrane</keyword>
<keyword evidence="1" id="KW-0812">Transmembrane</keyword>
<dbReference type="RefSeq" id="WP_146792932.1">
    <property type="nucleotide sequence ID" value="NZ_BJUU01000003.1"/>
</dbReference>
<protein>
    <recommendedName>
        <fullName evidence="5">LPXTG-motif cell wall anchor domain-containing protein</fullName>
    </recommendedName>
</protein>
<comment type="caution">
    <text evidence="3">The sequence shown here is derived from an EMBL/GenBank/DDBJ whole genome shotgun (WGS) entry which is preliminary data.</text>
</comment>
<keyword evidence="2" id="KW-0732">Signal</keyword>
<keyword evidence="4" id="KW-1185">Reference proteome</keyword>
<feature type="chain" id="PRO_5041696497" description="LPXTG-motif cell wall anchor domain-containing protein" evidence="2">
    <location>
        <begin position="29"/>
        <end position="218"/>
    </location>
</feature>
<gene>
    <name evidence="3" type="ORF">ABA31_08520</name>
</gene>
<evidence type="ECO:0000313" key="3">
    <source>
        <dbReference type="EMBL" id="GEK79501.1"/>
    </source>
</evidence>
<feature type="transmembrane region" description="Helical" evidence="1">
    <location>
        <begin position="187"/>
        <end position="209"/>
    </location>
</feature>